<dbReference type="InterPro" id="IPR055768">
    <property type="entry name" value="DUF7344"/>
</dbReference>
<dbReference type="InterPro" id="IPR036388">
    <property type="entry name" value="WH-like_DNA-bd_sf"/>
</dbReference>
<dbReference type="GeneID" id="73045218"/>
<comment type="caution">
    <text evidence="3">The sequence shown here is derived from an EMBL/GenBank/DDBJ whole genome shotgun (WGS) entry which is preliminary data.</text>
</comment>
<evidence type="ECO:0000259" key="2">
    <source>
        <dbReference type="Pfam" id="PF24035"/>
    </source>
</evidence>
<dbReference type="Gene3D" id="1.10.10.10">
    <property type="entry name" value="Winged helix-like DNA-binding domain superfamily/Winged helix DNA-binding domain"/>
    <property type="match status" value="1"/>
</dbReference>
<dbReference type="RefSeq" id="WP_254266822.1">
    <property type="nucleotide sequence ID" value="NZ_CP100400.1"/>
</dbReference>
<dbReference type="Proteomes" id="UP001595945">
    <property type="component" value="Unassembled WGS sequence"/>
</dbReference>
<feature type="domain" description="DUF7344" evidence="2">
    <location>
        <begin position="29"/>
        <end position="105"/>
    </location>
</feature>
<dbReference type="AlphaFoldDB" id="A0ABD5Q0D3"/>
<dbReference type="EMBL" id="JBHSHT010000001">
    <property type="protein sequence ID" value="MFC4824103.1"/>
    <property type="molecule type" value="Genomic_DNA"/>
</dbReference>
<dbReference type="Pfam" id="PF24035">
    <property type="entry name" value="DUF7344"/>
    <property type="match status" value="1"/>
</dbReference>
<organism evidence="3 4">
    <name type="scientific">Halorussus aquaticus</name>
    <dbReference type="NCBI Taxonomy" id="2953748"/>
    <lineage>
        <taxon>Archaea</taxon>
        <taxon>Methanobacteriati</taxon>
        <taxon>Methanobacteriota</taxon>
        <taxon>Stenosarchaea group</taxon>
        <taxon>Halobacteria</taxon>
        <taxon>Halobacteriales</taxon>
        <taxon>Haladaptataceae</taxon>
        <taxon>Halorussus</taxon>
    </lineage>
</organism>
<proteinExistence type="predicted"/>
<gene>
    <name evidence="3" type="ORF">ACFO9K_07490</name>
</gene>
<sequence>MSGNGADDGDSRNEDRPVDGVSLSLDATFELLAHADRRVILRYLRDAPGESATRDELADHLASERAEQSGERPDRDRVLSTLHHVHVPKLVDAGVADYDARTGEIRYWGSDRLEEWHDRVRKREGT</sequence>
<protein>
    <submittedName>
        <fullName evidence="3">ArsR family transcriptional regulator</fullName>
    </submittedName>
</protein>
<feature type="region of interest" description="Disordered" evidence="1">
    <location>
        <begin position="50"/>
        <end position="76"/>
    </location>
</feature>
<evidence type="ECO:0000313" key="3">
    <source>
        <dbReference type="EMBL" id="MFC4824103.1"/>
    </source>
</evidence>
<evidence type="ECO:0000256" key="1">
    <source>
        <dbReference type="SAM" id="MobiDB-lite"/>
    </source>
</evidence>
<evidence type="ECO:0000313" key="4">
    <source>
        <dbReference type="Proteomes" id="UP001595945"/>
    </source>
</evidence>
<accession>A0ABD5Q0D3</accession>
<name>A0ABD5Q0D3_9EURY</name>
<reference evidence="3 4" key="1">
    <citation type="journal article" date="2019" name="Int. J. Syst. Evol. Microbiol.">
        <title>The Global Catalogue of Microorganisms (GCM) 10K type strain sequencing project: providing services to taxonomists for standard genome sequencing and annotation.</title>
        <authorList>
            <consortium name="The Broad Institute Genomics Platform"/>
            <consortium name="The Broad Institute Genome Sequencing Center for Infectious Disease"/>
            <person name="Wu L."/>
            <person name="Ma J."/>
        </authorList>
    </citation>
    <scope>NUCLEOTIDE SEQUENCE [LARGE SCALE GENOMIC DNA]</scope>
    <source>
        <strain evidence="3 4">XZYJ18</strain>
    </source>
</reference>
<keyword evidence="4" id="KW-1185">Reference proteome</keyword>